<evidence type="ECO:0000256" key="4">
    <source>
        <dbReference type="ARBA" id="ARBA00022679"/>
    </source>
</evidence>
<evidence type="ECO:0000256" key="2">
    <source>
        <dbReference type="ARBA" id="ARBA00022552"/>
    </source>
</evidence>
<dbReference type="PIRSF" id="PIRSF004486">
    <property type="entry name" value="MraW"/>
    <property type="match status" value="1"/>
</dbReference>
<dbReference type="HAMAP" id="MF_01007">
    <property type="entry name" value="16SrRNA_methyltr_H"/>
    <property type="match status" value="1"/>
</dbReference>
<dbReference type="EC" id="2.1.1.199" evidence="6"/>
<keyword evidence="3 6" id="KW-0489">Methyltransferase</keyword>
<dbReference type="Pfam" id="PF01795">
    <property type="entry name" value="Methyltransf_5"/>
    <property type="match status" value="1"/>
</dbReference>
<dbReference type="PANTHER" id="PTHR11265">
    <property type="entry name" value="S-ADENOSYL-METHYLTRANSFERASE MRAW"/>
    <property type="match status" value="1"/>
</dbReference>
<dbReference type="InterPro" id="IPR029063">
    <property type="entry name" value="SAM-dependent_MTases_sf"/>
</dbReference>
<feature type="binding site" evidence="6">
    <location>
        <position position="79"/>
    </location>
    <ligand>
        <name>S-adenosyl-L-methionine</name>
        <dbReference type="ChEBI" id="CHEBI:59789"/>
    </ligand>
</feature>
<comment type="subcellular location">
    <subcellularLocation>
        <location evidence="6">Cytoplasm</location>
    </subcellularLocation>
</comment>
<dbReference type="GO" id="GO:0005737">
    <property type="term" value="C:cytoplasm"/>
    <property type="evidence" value="ECO:0007669"/>
    <property type="project" value="UniProtKB-SubCell"/>
</dbReference>
<accession>A0A2G0V791</accession>
<reference evidence="7 8" key="1">
    <citation type="journal article" date="2017" name="ISME J.">
        <title>Tremblaya phenacola PPER: an evolutionary beta-gammaproteobacterium collage.</title>
        <authorList>
            <person name="Gil R."/>
            <person name="Vargas-Chavez C."/>
            <person name="Lopez-Madrigal S."/>
            <person name="Santos-Garcia D."/>
            <person name="Latorre A."/>
            <person name="Moya A."/>
        </authorList>
    </citation>
    <scope>NUCLEOTIDE SEQUENCE [LARGE SCALE GENOMIC DNA]</scope>
    <source>
        <strain evidence="7 8">PPER</strain>
    </source>
</reference>
<comment type="function">
    <text evidence="6">Specifically methylates the N4 position of cytidine in position 1402 (C1402) of 16S rRNA.</text>
</comment>
<comment type="caution">
    <text evidence="7">The sequence shown here is derived from an EMBL/GenBank/DDBJ whole genome shotgun (WGS) entry which is preliminary data.</text>
</comment>
<dbReference type="SUPFAM" id="SSF81799">
    <property type="entry name" value="Putative methyltransferase TM0872, insert domain"/>
    <property type="match status" value="1"/>
</dbReference>
<dbReference type="InterPro" id="IPR002903">
    <property type="entry name" value="RsmH"/>
</dbReference>
<dbReference type="Gene3D" id="3.40.50.150">
    <property type="entry name" value="Vaccinia Virus protein VP39"/>
    <property type="match status" value="1"/>
</dbReference>
<dbReference type="PANTHER" id="PTHR11265:SF0">
    <property type="entry name" value="12S RRNA N4-METHYLCYTIDINE METHYLTRANSFERASE"/>
    <property type="match status" value="1"/>
</dbReference>
<evidence type="ECO:0000313" key="8">
    <source>
        <dbReference type="Proteomes" id="UP000222818"/>
    </source>
</evidence>
<feature type="binding site" evidence="6">
    <location>
        <position position="101"/>
    </location>
    <ligand>
        <name>S-adenosyl-L-methionine</name>
        <dbReference type="ChEBI" id="CHEBI:59789"/>
    </ligand>
</feature>
<dbReference type="AlphaFoldDB" id="A0A2G0V791"/>
<protein>
    <recommendedName>
        <fullName evidence="6">Ribosomal RNA small subunit methyltransferase H</fullName>
        <ecNumber evidence="6">2.1.1.199</ecNumber>
    </recommendedName>
    <alternativeName>
        <fullName evidence="6">16S rRNA m(4)C1402 methyltransferase</fullName>
    </alternativeName>
    <alternativeName>
        <fullName evidence="6">rRNA (cytosine-N(4)-)-methyltransferase RsmH</fullName>
    </alternativeName>
</protein>
<dbReference type="SUPFAM" id="SSF53335">
    <property type="entry name" value="S-adenosyl-L-methionine-dependent methyltransferases"/>
    <property type="match status" value="1"/>
</dbReference>
<keyword evidence="8" id="KW-1185">Reference proteome</keyword>
<evidence type="ECO:0000256" key="5">
    <source>
        <dbReference type="ARBA" id="ARBA00022691"/>
    </source>
</evidence>
<feature type="binding site" evidence="6">
    <location>
        <position position="108"/>
    </location>
    <ligand>
        <name>S-adenosyl-L-methionine</name>
        <dbReference type="ChEBI" id="CHEBI:59789"/>
    </ligand>
</feature>
<dbReference type="EMBL" id="MKGN01000003">
    <property type="protein sequence ID" value="PHN16341.1"/>
    <property type="molecule type" value="Genomic_DNA"/>
</dbReference>
<keyword evidence="4 6" id="KW-0808">Transferase</keyword>
<dbReference type="GO" id="GO:0071424">
    <property type="term" value="F:rRNA (cytosine-N4-)-methyltransferase activity"/>
    <property type="evidence" value="ECO:0007669"/>
    <property type="project" value="UniProtKB-UniRule"/>
</dbReference>
<dbReference type="GO" id="GO:0070475">
    <property type="term" value="P:rRNA base methylation"/>
    <property type="evidence" value="ECO:0007669"/>
    <property type="project" value="UniProtKB-UniRule"/>
</dbReference>
<feature type="binding site" evidence="6">
    <location>
        <begin position="35"/>
        <end position="37"/>
    </location>
    <ligand>
        <name>S-adenosyl-L-methionine</name>
        <dbReference type="ChEBI" id="CHEBI:59789"/>
    </ligand>
</feature>
<evidence type="ECO:0000256" key="6">
    <source>
        <dbReference type="HAMAP-Rule" id="MF_01007"/>
    </source>
</evidence>
<keyword evidence="6" id="KW-0963">Cytoplasm</keyword>
<feature type="binding site" evidence="6">
    <location>
        <position position="55"/>
    </location>
    <ligand>
        <name>S-adenosyl-L-methionine</name>
        <dbReference type="ChEBI" id="CHEBI:59789"/>
    </ligand>
</feature>
<keyword evidence="2 6" id="KW-0698">rRNA processing</keyword>
<evidence type="ECO:0000313" key="7">
    <source>
        <dbReference type="EMBL" id="PHN16341.1"/>
    </source>
</evidence>
<evidence type="ECO:0000256" key="3">
    <source>
        <dbReference type="ARBA" id="ARBA00022603"/>
    </source>
</evidence>
<dbReference type="NCBIfam" id="TIGR00006">
    <property type="entry name" value="16S rRNA (cytosine(1402)-N(4))-methyltransferase RsmH"/>
    <property type="match status" value="1"/>
</dbReference>
<dbReference type="Gene3D" id="1.10.150.170">
    <property type="entry name" value="Putative methyltransferase TM0872, insert domain"/>
    <property type="match status" value="1"/>
</dbReference>
<gene>
    <name evidence="6 7" type="primary">rsmH</name>
    <name evidence="7" type="ORF">TPPER_00036</name>
</gene>
<proteinExistence type="inferred from homology"/>
<name>A0A2G0V791_9PROT</name>
<dbReference type="OrthoDB" id="9806637at2"/>
<dbReference type="RefSeq" id="WP_099336782.1">
    <property type="nucleotide sequence ID" value="NZ_MKGN01000003.1"/>
</dbReference>
<sequence length="292" mass="33529">MCYYYQHSPVLLHESIEALNIRPNGIYLDCTFGMGGHSKHILSKLYKGGKLLSFDCDPETYVYSKAICDNRFYYIHSSFSNIYNYLLAFNLIGNVDGIIIDLGISSHQLSNSERGFSFYNDGPLDMRMDNTRGKPLFDWLVSAKEYEVNSILKSFGDEKHSIYISKNIKAYIEKNRITRTKELSKAISTVNSWHNNKTHPATCSFQAFRVYINNELEEIKTILTISLAALSKHGRLVVLSYNSIEDKLVKAFIYNNIHKCILKSFSKIKPSKQEANYNYSSRSAVLRFAEKI</sequence>
<comment type="catalytic activity">
    <reaction evidence="6">
        <text>cytidine(1402) in 16S rRNA + S-adenosyl-L-methionine = N(4)-methylcytidine(1402) in 16S rRNA + S-adenosyl-L-homocysteine + H(+)</text>
        <dbReference type="Rhea" id="RHEA:42928"/>
        <dbReference type="Rhea" id="RHEA-COMP:10286"/>
        <dbReference type="Rhea" id="RHEA-COMP:10287"/>
        <dbReference type="ChEBI" id="CHEBI:15378"/>
        <dbReference type="ChEBI" id="CHEBI:57856"/>
        <dbReference type="ChEBI" id="CHEBI:59789"/>
        <dbReference type="ChEBI" id="CHEBI:74506"/>
        <dbReference type="ChEBI" id="CHEBI:82748"/>
        <dbReference type="EC" id="2.1.1.199"/>
    </reaction>
</comment>
<dbReference type="Proteomes" id="UP000222818">
    <property type="component" value="Unassembled WGS sequence"/>
</dbReference>
<dbReference type="InterPro" id="IPR023397">
    <property type="entry name" value="SAM-dep_MeTrfase_MraW_recog"/>
</dbReference>
<evidence type="ECO:0000256" key="1">
    <source>
        <dbReference type="ARBA" id="ARBA00010396"/>
    </source>
</evidence>
<comment type="similarity">
    <text evidence="1 6">Belongs to the methyltransferase superfamily. RsmH family.</text>
</comment>
<organism evidence="7 8">
    <name type="scientific">Candidatus Tremblayella phenacoccinincola</name>
    <dbReference type="NCBI Taxonomy" id="1010676"/>
    <lineage>
        <taxon>Bacteria</taxon>
        <taxon>Pseudomonadati</taxon>
        <taxon>Pseudomonadota</taxon>
        <taxon>Betaproteobacteria</taxon>
        <taxon>Candidatus Tremblayella</taxon>
    </lineage>
</organism>
<keyword evidence="5 6" id="KW-0949">S-adenosyl-L-methionine</keyword>